<dbReference type="EMBL" id="JYDQ01003273">
    <property type="protein sequence ID" value="KRY02957.1"/>
    <property type="molecule type" value="Genomic_DNA"/>
</dbReference>
<feature type="non-terminal residue" evidence="1">
    <location>
        <position position="94"/>
    </location>
</feature>
<feature type="non-terminal residue" evidence="1">
    <location>
        <position position="1"/>
    </location>
</feature>
<accession>A0A0V0YS40</accession>
<sequence>LPNLRNSPYIYGCFNLIEYSIWAAHNAHNDRIIYGPFVFNTRSTSANIALAISRHVSVFQDIIASSVPLSKAALNYSSAYSNFVASPLLNVNSG</sequence>
<protein>
    <submittedName>
        <fullName evidence="1">Uncharacterized protein</fullName>
    </submittedName>
</protein>
<comment type="caution">
    <text evidence="1">The sequence shown here is derived from an EMBL/GenBank/DDBJ whole genome shotgun (WGS) entry which is preliminary data.</text>
</comment>
<evidence type="ECO:0000313" key="2">
    <source>
        <dbReference type="Proteomes" id="UP000054783"/>
    </source>
</evidence>
<proteinExistence type="predicted"/>
<name>A0A0V0YS40_9BILA</name>
<reference evidence="1 2" key="1">
    <citation type="submission" date="2015-01" db="EMBL/GenBank/DDBJ databases">
        <title>Evolution of Trichinella species and genotypes.</title>
        <authorList>
            <person name="Korhonen P.K."/>
            <person name="Edoardo P."/>
            <person name="Giuseppe L.R."/>
            <person name="Gasser R.B."/>
        </authorList>
    </citation>
    <scope>NUCLEOTIDE SEQUENCE [LARGE SCALE GENOMIC DNA]</scope>
    <source>
        <strain evidence="1">ISS2496</strain>
    </source>
</reference>
<gene>
    <name evidence="1" type="ORF">T12_12526</name>
</gene>
<evidence type="ECO:0000313" key="1">
    <source>
        <dbReference type="EMBL" id="KRY02957.1"/>
    </source>
</evidence>
<keyword evidence="2" id="KW-1185">Reference proteome</keyword>
<dbReference type="AlphaFoldDB" id="A0A0V0YS40"/>
<organism evidence="1 2">
    <name type="scientific">Trichinella patagoniensis</name>
    <dbReference type="NCBI Taxonomy" id="990121"/>
    <lineage>
        <taxon>Eukaryota</taxon>
        <taxon>Metazoa</taxon>
        <taxon>Ecdysozoa</taxon>
        <taxon>Nematoda</taxon>
        <taxon>Enoplea</taxon>
        <taxon>Dorylaimia</taxon>
        <taxon>Trichinellida</taxon>
        <taxon>Trichinellidae</taxon>
        <taxon>Trichinella</taxon>
    </lineage>
</organism>
<dbReference type="Proteomes" id="UP000054783">
    <property type="component" value="Unassembled WGS sequence"/>
</dbReference>
<dbReference type="OrthoDB" id="5935914at2759"/>